<gene>
    <name evidence="1" type="ORF">GRF29_77g318254</name>
</gene>
<dbReference type="AlphaFoldDB" id="A0AAN6RHG7"/>
<sequence length="163" mass="19180">MAIKSELKRRLLWQDQSFLKIWIDPLSYRLLESGKELQNIDETNFINECCRLGALILLSKIRRRFGARLVFTGVETERLRTLLEIYGKEWKNFKSMLLWTAIMAALETDNEERQWFCEVIGDAAKTTNLQAWDEIVAHASNLFWVGDVLNKECDNLRPHVYIE</sequence>
<name>A0AAN6RHG7_9PLEO</name>
<proteinExistence type="predicted"/>
<protein>
    <submittedName>
        <fullName evidence="1">Uncharacterized protein</fullName>
    </submittedName>
</protein>
<keyword evidence="2" id="KW-1185">Reference proteome</keyword>
<dbReference type="Proteomes" id="UP001280581">
    <property type="component" value="Unassembled WGS sequence"/>
</dbReference>
<dbReference type="EMBL" id="WVTA01000007">
    <property type="protein sequence ID" value="KAK3208324.1"/>
    <property type="molecule type" value="Genomic_DNA"/>
</dbReference>
<comment type="caution">
    <text evidence="1">The sequence shown here is derived from an EMBL/GenBank/DDBJ whole genome shotgun (WGS) entry which is preliminary data.</text>
</comment>
<evidence type="ECO:0000313" key="2">
    <source>
        <dbReference type="Proteomes" id="UP001280581"/>
    </source>
</evidence>
<organism evidence="1 2">
    <name type="scientific">Pseudopithomyces chartarum</name>
    <dbReference type="NCBI Taxonomy" id="1892770"/>
    <lineage>
        <taxon>Eukaryota</taxon>
        <taxon>Fungi</taxon>
        <taxon>Dikarya</taxon>
        <taxon>Ascomycota</taxon>
        <taxon>Pezizomycotina</taxon>
        <taxon>Dothideomycetes</taxon>
        <taxon>Pleosporomycetidae</taxon>
        <taxon>Pleosporales</taxon>
        <taxon>Massarineae</taxon>
        <taxon>Didymosphaeriaceae</taxon>
        <taxon>Pseudopithomyces</taxon>
    </lineage>
</organism>
<reference evidence="1 2" key="1">
    <citation type="submission" date="2021-02" db="EMBL/GenBank/DDBJ databases">
        <title>Genome assembly of Pseudopithomyces chartarum.</title>
        <authorList>
            <person name="Jauregui R."/>
            <person name="Singh J."/>
            <person name="Voisey C."/>
        </authorList>
    </citation>
    <scope>NUCLEOTIDE SEQUENCE [LARGE SCALE GENOMIC DNA]</scope>
    <source>
        <strain evidence="1 2">AGR01</strain>
    </source>
</reference>
<accession>A0AAN6RHG7</accession>
<evidence type="ECO:0000313" key="1">
    <source>
        <dbReference type="EMBL" id="KAK3208324.1"/>
    </source>
</evidence>